<comment type="caution">
    <text evidence="1">The sequence shown here is derived from an EMBL/GenBank/DDBJ whole genome shotgun (WGS) entry which is preliminary data.</text>
</comment>
<dbReference type="InterPro" id="IPR006356">
    <property type="entry name" value="HAD-SF_hydro_IIA_hyp3"/>
</dbReference>
<organism evidence="1 2">
    <name type="scientific">Candidatus Finniella inopinata</name>
    <dbReference type="NCBI Taxonomy" id="1696036"/>
    <lineage>
        <taxon>Bacteria</taxon>
        <taxon>Pseudomonadati</taxon>
        <taxon>Pseudomonadota</taxon>
        <taxon>Alphaproteobacteria</taxon>
        <taxon>Holosporales</taxon>
        <taxon>Candidatus Paracaedibacteraceae</taxon>
        <taxon>Candidatus Finniella</taxon>
    </lineage>
</organism>
<dbReference type="AlphaFoldDB" id="A0A4Q7DJA4"/>
<dbReference type="Gene3D" id="3.40.50.1000">
    <property type="entry name" value="HAD superfamily/HAD-like"/>
    <property type="match status" value="2"/>
</dbReference>
<dbReference type="RefSeq" id="WP_130153977.1">
    <property type="nucleotide sequence ID" value="NZ_SCFB01000005.1"/>
</dbReference>
<dbReference type="SUPFAM" id="SSF56784">
    <property type="entry name" value="HAD-like"/>
    <property type="match status" value="1"/>
</dbReference>
<dbReference type="NCBIfam" id="TIGR01460">
    <property type="entry name" value="HAD-SF-IIA"/>
    <property type="match status" value="1"/>
</dbReference>
<gene>
    <name evidence="1" type="ORF">EQU50_04635</name>
</gene>
<evidence type="ECO:0000313" key="2">
    <source>
        <dbReference type="Proteomes" id="UP000293550"/>
    </source>
</evidence>
<reference evidence="1 2" key="1">
    <citation type="submission" date="2018-10" db="EMBL/GenBank/DDBJ databases">
        <title>An updated phylogeny of the Alphaproteobacteria reveals that the parasitic Rickettsiales and Holosporales have independent origins.</title>
        <authorList>
            <person name="Munoz-Gomez S.A."/>
            <person name="Hess S."/>
            <person name="Burger G."/>
            <person name="Lang B.F."/>
            <person name="Susko E."/>
            <person name="Slamovits C.H."/>
            <person name="Roger A.J."/>
        </authorList>
    </citation>
    <scope>NUCLEOTIDE SEQUENCE [LARGE SCALE GENOMIC DNA]</scope>
    <source>
        <strain evidence="1">HOLO01</strain>
    </source>
</reference>
<keyword evidence="2" id="KW-1185">Reference proteome</keyword>
<dbReference type="Pfam" id="PF13344">
    <property type="entry name" value="Hydrolase_6"/>
    <property type="match status" value="1"/>
</dbReference>
<dbReference type="InterPro" id="IPR006357">
    <property type="entry name" value="HAD-SF_hydro_IIA"/>
</dbReference>
<dbReference type="PANTHER" id="PTHR19288:SF90">
    <property type="entry name" value="OS08G0542600 PROTEIN"/>
    <property type="match status" value="1"/>
</dbReference>
<protein>
    <submittedName>
        <fullName evidence="1">TIGR01459 family HAD-type hydrolase</fullName>
    </submittedName>
</protein>
<dbReference type="GO" id="GO:0005737">
    <property type="term" value="C:cytoplasm"/>
    <property type="evidence" value="ECO:0007669"/>
    <property type="project" value="TreeGrafter"/>
</dbReference>
<name>A0A4Q7DJA4_9PROT</name>
<dbReference type="GO" id="GO:0016791">
    <property type="term" value="F:phosphatase activity"/>
    <property type="evidence" value="ECO:0007669"/>
    <property type="project" value="TreeGrafter"/>
</dbReference>
<dbReference type="Proteomes" id="UP000293550">
    <property type="component" value="Unassembled WGS sequence"/>
</dbReference>
<proteinExistence type="predicted"/>
<dbReference type="Pfam" id="PF13242">
    <property type="entry name" value="Hydrolase_like"/>
    <property type="match status" value="1"/>
</dbReference>
<dbReference type="InterPro" id="IPR023214">
    <property type="entry name" value="HAD_sf"/>
</dbReference>
<sequence length="293" mass="32246">MTTQLSNFNGLADTYDLFLFDLWGVVHNGKEPFLNTLACLKDLKDQGKSAFLLSNSPRLAQPTADRLTQMGIPADYYQGVHTSGTDCHKALRDRPDEFYKSLGEKLFHIGPGTYTPIFDTLDYVSVPILDQVDFVLISGTVDWVETLEEYDPLLNAALARNLPMVCANADKQAIHGNDRVLCAGLLAEMYAEGGGTVRIHGKPNPIMYERAHDLAQQQLGKTIKKDKILMIGDSLATDIKGANAYGIDSLMVLTGVHGAALLPHWNQKDTFQSHLSALTTTYQTTPTYVVAQL</sequence>
<evidence type="ECO:0000313" key="1">
    <source>
        <dbReference type="EMBL" id="RZI46225.1"/>
    </source>
</evidence>
<keyword evidence="1" id="KW-0378">Hydrolase</keyword>
<dbReference type="OrthoDB" id="9791073at2"/>
<dbReference type="NCBIfam" id="TIGR01459">
    <property type="entry name" value="HAD-SF-IIA-hyp4"/>
    <property type="match status" value="1"/>
</dbReference>
<dbReference type="InterPro" id="IPR036412">
    <property type="entry name" value="HAD-like_sf"/>
</dbReference>
<dbReference type="EMBL" id="SCFB01000005">
    <property type="protein sequence ID" value="RZI46225.1"/>
    <property type="molecule type" value="Genomic_DNA"/>
</dbReference>
<dbReference type="PANTHER" id="PTHR19288">
    <property type="entry name" value="4-NITROPHENYLPHOSPHATASE-RELATED"/>
    <property type="match status" value="1"/>
</dbReference>
<accession>A0A4Q7DJA4</accession>